<dbReference type="PANTHER" id="PTHR21231">
    <property type="entry name" value="XPA-BINDING PROTEIN 1-RELATED"/>
    <property type="match status" value="1"/>
</dbReference>
<dbReference type="PANTHER" id="PTHR21231:SF3">
    <property type="entry name" value="GPN-LOOP GTPASE 2"/>
    <property type="match status" value="1"/>
</dbReference>
<evidence type="ECO:0000256" key="7">
    <source>
        <dbReference type="ARBA" id="ARBA00046611"/>
    </source>
</evidence>
<evidence type="ECO:0000256" key="8">
    <source>
        <dbReference type="RuleBase" id="RU365059"/>
    </source>
</evidence>
<dbReference type="GO" id="GO:0003924">
    <property type="term" value="F:GTPase activity"/>
    <property type="evidence" value="ECO:0007669"/>
    <property type="project" value="TreeGrafter"/>
</dbReference>
<name>A0A8T0FZ39_ARGBR</name>
<evidence type="ECO:0000256" key="6">
    <source>
        <dbReference type="ARBA" id="ARBA00023134"/>
    </source>
</evidence>
<dbReference type="Pfam" id="PF03029">
    <property type="entry name" value="ATP_bind_1"/>
    <property type="match status" value="1"/>
</dbReference>
<comment type="function">
    <text evidence="1 8">Small GTPase required for proper localization of RNA polymerase II and III (RNAPII and RNAPIII). May act at an RNAP assembly step prior to nuclear import.</text>
</comment>
<keyword evidence="5 8" id="KW-0378">Hydrolase</keyword>
<evidence type="ECO:0000256" key="4">
    <source>
        <dbReference type="ARBA" id="ARBA00022741"/>
    </source>
</evidence>
<dbReference type="AlphaFoldDB" id="A0A8T0FZ39"/>
<reference evidence="9" key="1">
    <citation type="journal article" date="2020" name="bioRxiv">
        <title>Chromosome-level reference genome of the European wasp spider Argiope bruennichi: a resource for studies on range expansion and evolutionary adaptation.</title>
        <authorList>
            <person name="Sheffer M.M."/>
            <person name="Hoppe A."/>
            <person name="Krehenwinkel H."/>
            <person name="Uhl G."/>
            <person name="Kuss A.W."/>
            <person name="Jensen L."/>
            <person name="Jensen C."/>
            <person name="Gillespie R.G."/>
            <person name="Hoff K.J."/>
            <person name="Prost S."/>
        </authorList>
    </citation>
    <scope>NUCLEOTIDE SEQUENCE</scope>
</reference>
<comment type="similarity">
    <text evidence="2 8">Belongs to the GPN-loop GTPase family.</text>
</comment>
<organism evidence="9 10">
    <name type="scientific">Argiope bruennichi</name>
    <name type="common">Wasp spider</name>
    <name type="synonym">Aranea bruennichi</name>
    <dbReference type="NCBI Taxonomy" id="94029"/>
    <lineage>
        <taxon>Eukaryota</taxon>
        <taxon>Metazoa</taxon>
        <taxon>Ecdysozoa</taxon>
        <taxon>Arthropoda</taxon>
        <taxon>Chelicerata</taxon>
        <taxon>Arachnida</taxon>
        <taxon>Araneae</taxon>
        <taxon>Araneomorphae</taxon>
        <taxon>Entelegynae</taxon>
        <taxon>Araneoidea</taxon>
        <taxon>Araneidae</taxon>
        <taxon>Argiope</taxon>
    </lineage>
</organism>
<evidence type="ECO:0000313" key="9">
    <source>
        <dbReference type="EMBL" id="KAF8795468.1"/>
    </source>
</evidence>
<sequence>MIYGQLVIGPPGSGKTAYCEAMYRELCKLGRRTAIVNLDPANEDLPYKPNVDISHLITVADVMENIKLGPNGGLIYCMEFLEKKIDWLLDELGKFADCYLLFDCPGQVELYTHHQSIQKIVSRLNKSGYMLSAVHLVDSHYCCDPAKFMAVLLTSLSTMLHLEMPHINVLSKIDLLRQHGKLHFNLDFYTDVLDLGQLVDLLSDDPFLVKYKKLNEALNELIENYSLVSFHLLNVKDDRSIRKVLKAADMANGYVFGVNEENRDIKNMLSCAMNADFEYARISDIAEKYLSRDTKSSQGYASHGR</sequence>
<evidence type="ECO:0000256" key="1">
    <source>
        <dbReference type="ARBA" id="ARBA00003181"/>
    </source>
</evidence>
<evidence type="ECO:0000313" key="10">
    <source>
        <dbReference type="Proteomes" id="UP000807504"/>
    </source>
</evidence>
<comment type="subunit">
    <text evidence="7">Heterodimers with GPN1 or GPN3. Binds to RNA polymerase II (RNAPII).</text>
</comment>
<dbReference type="GO" id="GO:0005525">
    <property type="term" value="F:GTP binding"/>
    <property type="evidence" value="ECO:0007669"/>
    <property type="project" value="UniProtKB-KW"/>
</dbReference>
<dbReference type="InterPro" id="IPR027417">
    <property type="entry name" value="P-loop_NTPase"/>
</dbReference>
<dbReference type="InterPro" id="IPR030231">
    <property type="entry name" value="Gpn2"/>
</dbReference>
<keyword evidence="10" id="KW-1185">Reference proteome</keyword>
<proteinExistence type="inferred from homology"/>
<dbReference type="Gene3D" id="3.40.50.300">
    <property type="entry name" value="P-loop containing nucleotide triphosphate hydrolases"/>
    <property type="match status" value="1"/>
</dbReference>
<gene>
    <name evidence="9" type="ORF">HNY73_003313</name>
</gene>
<dbReference type="FunFam" id="3.40.50.300:FF:000338">
    <property type="entry name" value="GPN-loop GTPase 2"/>
    <property type="match status" value="1"/>
</dbReference>
<comment type="caution">
    <text evidence="9">The sequence shown here is derived from an EMBL/GenBank/DDBJ whole genome shotgun (WGS) entry which is preliminary data.</text>
</comment>
<dbReference type="InterPro" id="IPR004130">
    <property type="entry name" value="Gpn"/>
</dbReference>
<protein>
    <recommendedName>
        <fullName evidence="3 8">GPN-loop GTPase 2</fullName>
    </recommendedName>
</protein>
<reference evidence="9" key="2">
    <citation type="submission" date="2020-06" db="EMBL/GenBank/DDBJ databases">
        <authorList>
            <person name="Sheffer M."/>
        </authorList>
    </citation>
    <scope>NUCLEOTIDE SEQUENCE</scope>
</reference>
<dbReference type="Proteomes" id="UP000807504">
    <property type="component" value="Unassembled WGS sequence"/>
</dbReference>
<evidence type="ECO:0000256" key="2">
    <source>
        <dbReference type="ARBA" id="ARBA00005290"/>
    </source>
</evidence>
<keyword evidence="4 8" id="KW-0547">Nucleotide-binding</keyword>
<dbReference type="SUPFAM" id="SSF52540">
    <property type="entry name" value="P-loop containing nucleoside triphosphate hydrolases"/>
    <property type="match status" value="1"/>
</dbReference>
<dbReference type="CDD" id="cd17871">
    <property type="entry name" value="GPN2"/>
    <property type="match status" value="1"/>
</dbReference>
<accession>A0A8T0FZ39</accession>
<evidence type="ECO:0000256" key="5">
    <source>
        <dbReference type="ARBA" id="ARBA00022801"/>
    </source>
</evidence>
<keyword evidence="6 8" id="KW-0342">GTP-binding</keyword>
<dbReference type="GO" id="GO:0005737">
    <property type="term" value="C:cytoplasm"/>
    <property type="evidence" value="ECO:0007669"/>
    <property type="project" value="TreeGrafter"/>
</dbReference>
<dbReference type="EMBL" id="JABXBU010000002">
    <property type="protein sequence ID" value="KAF8795468.1"/>
    <property type="molecule type" value="Genomic_DNA"/>
</dbReference>
<evidence type="ECO:0000256" key="3">
    <source>
        <dbReference type="ARBA" id="ARBA00014588"/>
    </source>
</evidence>